<name>M7Y5Q5_9BACT</name>
<dbReference type="AlphaFoldDB" id="M7Y5Q5"/>
<proteinExistence type="predicted"/>
<dbReference type="InParanoid" id="M7Y5Q5"/>
<evidence type="ECO:0000313" key="1">
    <source>
        <dbReference type="EMBL" id="EMS32591.1"/>
    </source>
</evidence>
<dbReference type="STRING" id="1239962.C943_01318"/>
<gene>
    <name evidence="1" type="ORF">C943_01318</name>
</gene>
<dbReference type="RefSeq" id="WP_008629098.1">
    <property type="nucleotide sequence ID" value="NZ_AMZY02000013.1"/>
</dbReference>
<keyword evidence="2" id="KW-1185">Reference proteome</keyword>
<accession>M7Y5Q5</accession>
<organism evidence="1 2">
    <name type="scientific">Mariniradius saccharolyticus AK6</name>
    <dbReference type="NCBI Taxonomy" id="1239962"/>
    <lineage>
        <taxon>Bacteria</taxon>
        <taxon>Pseudomonadati</taxon>
        <taxon>Bacteroidota</taxon>
        <taxon>Cytophagia</taxon>
        <taxon>Cytophagales</taxon>
        <taxon>Cyclobacteriaceae</taxon>
        <taxon>Mariniradius</taxon>
    </lineage>
</organism>
<dbReference type="eggNOG" id="ENOG5033JW7">
    <property type="taxonomic scope" value="Bacteria"/>
</dbReference>
<sequence>MAKVTLKQKFLKAGVKKYFRTGAEELVLGSYGKKETPALKASYLFQFSKLNIQSGDVKEIGPFEFDFNNTTKADAILNADAKVAEGNVVLTYESLKSGRVVFIQLSLSMLPIIEALNSDSRATDYLKIQEKPRIVNTIFVAVSAEFVERIKGSAGIELNSQKNGVEISLKPSVGGGTILKLVLPKNSTIAYGLAIPVWDGSRTKVVDLNPDLKGAG</sequence>
<comment type="caution">
    <text evidence="1">The sequence shown here is derived from an EMBL/GenBank/DDBJ whole genome shotgun (WGS) entry which is preliminary data.</text>
</comment>
<dbReference type="Proteomes" id="UP000010953">
    <property type="component" value="Unassembled WGS sequence"/>
</dbReference>
<dbReference type="EMBL" id="AMZY02000013">
    <property type="protein sequence ID" value="EMS32591.1"/>
    <property type="molecule type" value="Genomic_DNA"/>
</dbReference>
<evidence type="ECO:0000313" key="2">
    <source>
        <dbReference type="Proteomes" id="UP000010953"/>
    </source>
</evidence>
<protein>
    <submittedName>
        <fullName evidence="1">Uncharacterized protein</fullName>
    </submittedName>
</protein>
<reference evidence="1" key="1">
    <citation type="submission" date="2013-01" db="EMBL/GenBank/DDBJ databases">
        <title>Genome assembly of Mariniradius saccharolyticus AK6.</title>
        <authorList>
            <person name="Vaidya B."/>
            <person name="Khatri I."/>
            <person name="Tanuku N.R.S."/>
            <person name="Subramanian S."/>
            <person name="Pinnaka A."/>
        </authorList>
    </citation>
    <scope>NUCLEOTIDE SEQUENCE [LARGE SCALE GENOMIC DNA]</scope>
    <source>
        <strain evidence="1">AK6</strain>
    </source>
</reference>